<evidence type="ECO:0000256" key="1">
    <source>
        <dbReference type="SAM" id="MobiDB-lite"/>
    </source>
</evidence>
<keyword evidence="2" id="KW-1133">Transmembrane helix</keyword>
<dbReference type="Proteomes" id="UP001304340">
    <property type="component" value="Chromosome"/>
</dbReference>
<keyword evidence="2" id="KW-0472">Membrane</keyword>
<feature type="transmembrane region" description="Helical" evidence="2">
    <location>
        <begin position="119"/>
        <end position="144"/>
    </location>
</feature>
<dbReference type="AlphaFoldDB" id="A0AAF1C4N9"/>
<feature type="transmembrane region" description="Helical" evidence="2">
    <location>
        <begin position="21"/>
        <end position="42"/>
    </location>
</feature>
<reference evidence="4" key="1">
    <citation type="submission" date="2023-11" db="EMBL/GenBank/DDBJ databases">
        <authorList>
            <person name="Helweg L.P."/>
            <person name="Kiel A."/>
            <person name="Hitz F."/>
            <person name="Ruckert-Reed C."/>
            <person name="Busche T."/>
            <person name="Kaltschmidt B."/>
            <person name="Kaltschmidt C."/>
        </authorList>
    </citation>
    <scope>NUCLEOTIDE SEQUENCE [LARGE SCALE GENOMIC DNA]</scope>
    <source>
        <strain evidence="4">4.1</strain>
    </source>
</reference>
<keyword evidence="4" id="KW-1185">Reference proteome</keyword>
<protein>
    <recommendedName>
        <fullName evidence="5">GtrA-like protein domain-containing protein</fullName>
    </recommendedName>
</protein>
<feature type="compositionally biased region" description="Low complexity" evidence="1">
    <location>
        <begin position="210"/>
        <end position="219"/>
    </location>
</feature>
<evidence type="ECO:0008006" key="5">
    <source>
        <dbReference type="Google" id="ProtNLM"/>
    </source>
</evidence>
<accession>A0AAF1C4N9</accession>
<dbReference type="KEGG" id="sbil:SANBI_000495"/>
<proteinExistence type="predicted"/>
<feature type="transmembrane region" description="Helical" evidence="2">
    <location>
        <begin position="87"/>
        <end position="107"/>
    </location>
</feature>
<feature type="region of interest" description="Disordered" evidence="1">
    <location>
        <begin position="208"/>
        <end position="230"/>
    </location>
</feature>
<keyword evidence="2" id="KW-0812">Transmembrane</keyword>
<organism evidence="3 4">
    <name type="scientific">Sanguibacter biliveldensis</name>
    <dbReference type="NCBI Taxonomy" id="3030830"/>
    <lineage>
        <taxon>Bacteria</taxon>
        <taxon>Bacillati</taxon>
        <taxon>Actinomycetota</taxon>
        <taxon>Actinomycetes</taxon>
        <taxon>Micrococcales</taxon>
        <taxon>Sanguibacteraceae</taxon>
        <taxon>Sanguibacter</taxon>
    </lineage>
</organism>
<dbReference type="EMBL" id="CP138359">
    <property type="protein sequence ID" value="WPF82863.1"/>
    <property type="molecule type" value="Genomic_DNA"/>
</dbReference>
<dbReference type="RefSeq" id="WP_319158598.1">
    <property type="nucleotide sequence ID" value="NZ_CP138359.1"/>
</dbReference>
<name>A0AAF1C4N9_9MICO</name>
<gene>
    <name evidence="3" type="ORF">SANBI_000495</name>
</gene>
<evidence type="ECO:0000313" key="4">
    <source>
        <dbReference type="Proteomes" id="UP001304340"/>
    </source>
</evidence>
<evidence type="ECO:0000256" key="2">
    <source>
        <dbReference type="SAM" id="Phobius"/>
    </source>
</evidence>
<feature type="transmembrane region" description="Helical" evidence="2">
    <location>
        <begin position="164"/>
        <end position="183"/>
    </location>
</feature>
<evidence type="ECO:0000313" key="3">
    <source>
        <dbReference type="EMBL" id="WPF82863.1"/>
    </source>
</evidence>
<sequence>MTTIRAVWNRFADRRPGLAQLVMFSLLSTGMTVLQLILMPAIKWAFGRTSLVDTAFQVFQVGDASGGTPFYVFDYAAGALPLGGGGLAYFLAVQITLLVAQVINFFLQRSITFKSTSNVWWAAFWYTVAYVVISFGAAVLQAFYKEPVYTLFMETWGLGASGEALADVATMLINACVSFWVFFPIFKLIFKQEPAVAVAEGGDEPGAAGGSAAAVSDGSCAEAGAPAGSVESVGVADAVGRGEAAVR</sequence>